<evidence type="ECO:0000256" key="6">
    <source>
        <dbReference type="ARBA" id="ARBA00022989"/>
    </source>
</evidence>
<protein>
    <recommendedName>
        <fullName evidence="8">Autoinducer 2 import system permease protein LsrD</fullName>
    </recommendedName>
</protein>
<evidence type="ECO:0000256" key="5">
    <source>
        <dbReference type="ARBA" id="ARBA00022692"/>
    </source>
</evidence>
<evidence type="ECO:0000256" key="2">
    <source>
        <dbReference type="ARBA" id="ARBA00022448"/>
    </source>
</evidence>
<proteinExistence type="predicted"/>
<dbReference type="AlphaFoldDB" id="A0A372M4Y3"/>
<dbReference type="OrthoDB" id="7947581at2"/>
<feature type="compositionally biased region" description="Pro residues" evidence="9">
    <location>
        <begin position="328"/>
        <end position="342"/>
    </location>
</feature>
<dbReference type="Pfam" id="PF02653">
    <property type="entry name" value="BPD_transp_2"/>
    <property type="match status" value="1"/>
</dbReference>
<keyword evidence="12" id="KW-1185">Reference proteome</keyword>
<reference evidence="11 12" key="1">
    <citation type="submission" date="2018-08" db="EMBL/GenBank/DDBJ databases">
        <title>Isolation, diversity and antifungal activity of Actinobacteria from wheat.</title>
        <authorList>
            <person name="Han C."/>
        </authorList>
    </citation>
    <scope>NUCLEOTIDE SEQUENCE [LARGE SCALE GENOMIC DNA]</scope>
    <source>
        <strain evidence="11 12">NEAU-YY421</strain>
    </source>
</reference>
<feature type="transmembrane region" description="Helical" evidence="10">
    <location>
        <begin position="93"/>
        <end position="113"/>
    </location>
</feature>
<feature type="transmembrane region" description="Helical" evidence="10">
    <location>
        <begin position="12"/>
        <end position="30"/>
    </location>
</feature>
<name>A0A372M4Y3_9ACTN</name>
<keyword evidence="3" id="KW-1003">Cell membrane</keyword>
<evidence type="ECO:0000256" key="1">
    <source>
        <dbReference type="ARBA" id="ARBA00004651"/>
    </source>
</evidence>
<feature type="region of interest" description="Disordered" evidence="9">
    <location>
        <begin position="318"/>
        <end position="342"/>
    </location>
</feature>
<feature type="transmembrane region" description="Helical" evidence="10">
    <location>
        <begin position="120"/>
        <end position="138"/>
    </location>
</feature>
<dbReference type="PANTHER" id="PTHR32196:SF71">
    <property type="entry name" value="AUTOINDUCER 2 IMPORT SYSTEM PERMEASE PROTEIN LSRD"/>
    <property type="match status" value="1"/>
</dbReference>
<feature type="transmembrane region" description="Helical" evidence="10">
    <location>
        <begin position="162"/>
        <end position="181"/>
    </location>
</feature>
<sequence>MRDRIGGAVRWDTAVGALLVVLLLCSFSFVENFGNALNVSFLIGNTLPIALIALPMTMLVVSGEVDLSVGSTVGLSGAVMGALWNQGMAIETIIPICLLLGVVCGLVNGLLVTRLGLPSLAVTIGTMAAYRGIAQIVLGSDSVTDFPFQYLDFGAGRIGDTFIPYAALPFVVLLAIAVVVLHATRFGRSLFAIGASEEAARFSGVRVKRLKLAMFVTTGLLSALTGVFWALHYASARYDNAMGLELSVIAAVLLGGVDFDGGKGTLGGAIAGVFLLGTLQNVMSLLNVSAQSQIVVTGVLLVVSVLAPRIGREIAHARARRRTAAAPPGTPAPPPGARTPVA</sequence>
<keyword evidence="4" id="KW-0997">Cell inner membrane</keyword>
<evidence type="ECO:0000256" key="10">
    <source>
        <dbReference type="SAM" id="Phobius"/>
    </source>
</evidence>
<keyword evidence="5 10" id="KW-0812">Transmembrane</keyword>
<gene>
    <name evidence="11" type="ORF">DY218_17075</name>
</gene>
<evidence type="ECO:0000256" key="3">
    <source>
        <dbReference type="ARBA" id="ARBA00022475"/>
    </source>
</evidence>
<evidence type="ECO:0000256" key="9">
    <source>
        <dbReference type="SAM" id="MobiDB-lite"/>
    </source>
</evidence>
<feature type="transmembrane region" description="Helical" evidence="10">
    <location>
        <begin position="36"/>
        <end position="60"/>
    </location>
</feature>
<feature type="transmembrane region" description="Helical" evidence="10">
    <location>
        <begin position="212"/>
        <end position="235"/>
    </location>
</feature>
<dbReference type="InterPro" id="IPR001851">
    <property type="entry name" value="ABC_transp_permease"/>
</dbReference>
<evidence type="ECO:0000256" key="7">
    <source>
        <dbReference type="ARBA" id="ARBA00023136"/>
    </source>
</evidence>
<dbReference type="Proteomes" id="UP000263094">
    <property type="component" value="Unassembled WGS sequence"/>
</dbReference>
<dbReference type="EMBL" id="QUAK01000091">
    <property type="protein sequence ID" value="RFU85513.1"/>
    <property type="molecule type" value="Genomic_DNA"/>
</dbReference>
<evidence type="ECO:0000313" key="12">
    <source>
        <dbReference type="Proteomes" id="UP000263094"/>
    </source>
</evidence>
<keyword evidence="2" id="KW-0813">Transport</keyword>
<keyword evidence="7 10" id="KW-0472">Membrane</keyword>
<comment type="caution">
    <text evidence="11">The sequence shown here is derived from an EMBL/GenBank/DDBJ whole genome shotgun (WGS) entry which is preliminary data.</text>
</comment>
<dbReference type="GO" id="GO:0022857">
    <property type="term" value="F:transmembrane transporter activity"/>
    <property type="evidence" value="ECO:0007669"/>
    <property type="project" value="InterPro"/>
</dbReference>
<evidence type="ECO:0000256" key="8">
    <source>
        <dbReference type="ARBA" id="ARBA00039381"/>
    </source>
</evidence>
<dbReference type="PANTHER" id="PTHR32196">
    <property type="entry name" value="ABC TRANSPORTER PERMEASE PROTEIN YPHD-RELATED-RELATED"/>
    <property type="match status" value="1"/>
</dbReference>
<dbReference type="CDD" id="cd06579">
    <property type="entry name" value="TM_PBP1_transp_AraH_like"/>
    <property type="match status" value="1"/>
</dbReference>
<dbReference type="GO" id="GO:0005886">
    <property type="term" value="C:plasma membrane"/>
    <property type="evidence" value="ECO:0007669"/>
    <property type="project" value="UniProtKB-SubCell"/>
</dbReference>
<accession>A0A372M4Y3</accession>
<keyword evidence="6 10" id="KW-1133">Transmembrane helix</keyword>
<evidence type="ECO:0000256" key="4">
    <source>
        <dbReference type="ARBA" id="ARBA00022519"/>
    </source>
</evidence>
<feature type="transmembrane region" description="Helical" evidence="10">
    <location>
        <begin position="67"/>
        <end position="87"/>
    </location>
</feature>
<evidence type="ECO:0000313" key="11">
    <source>
        <dbReference type="EMBL" id="RFU85513.1"/>
    </source>
</evidence>
<comment type="subcellular location">
    <subcellularLocation>
        <location evidence="1">Cell membrane</location>
        <topology evidence="1">Multi-pass membrane protein</topology>
    </subcellularLocation>
</comment>
<organism evidence="11 12">
    <name type="scientific">Streptomyces triticagri</name>
    <dbReference type="NCBI Taxonomy" id="2293568"/>
    <lineage>
        <taxon>Bacteria</taxon>
        <taxon>Bacillati</taxon>
        <taxon>Actinomycetota</taxon>
        <taxon>Actinomycetes</taxon>
        <taxon>Kitasatosporales</taxon>
        <taxon>Streptomycetaceae</taxon>
        <taxon>Streptomyces</taxon>
    </lineage>
</organism>
<feature type="transmembrane region" description="Helical" evidence="10">
    <location>
        <begin position="292"/>
        <end position="311"/>
    </location>
</feature>